<comment type="caution">
    <text evidence="8">The sequence shown here is derived from an EMBL/GenBank/DDBJ whole genome shotgun (WGS) entry which is preliminary data.</text>
</comment>
<dbReference type="PANTHER" id="PTHR11932">
    <property type="entry name" value="CULLIN"/>
    <property type="match status" value="1"/>
</dbReference>
<dbReference type="Pfam" id="PF26557">
    <property type="entry name" value="Cullin_AB"/>
    <property type="match status" value="1"/>
</dbReference>
<name>A0AAD4GIT1_BOLED</name>
<dbReference type="SMART" id="SM00182">
    <property type="entry name" value="CULLIN"/>
    <property type="match status" value="1"/>
</dbReference>
<dbReference type="PROSITE" id="PS50069">
    <property type="entry name" value="CULLIN_2"/>
    <property type="match status" value="1"/>
</dbReference>
<feature type="compositionally biased region" description="Basic and acidic residues" evidence="6">
    <location>
        <begin position="25"/>
        <end position="67"/>
    </location>
</feature>
<dbReference type="SUPFAM" id="SSF75632">
    <property type="entry name" value="Cullin homology domain"/>
    <property type="match status" value="1"/>
</dbReference>
<dbReference type="GO" id="GO:0031625">
    <property type="term" value="F:ubiquitin protein ligase binding"/>
    <property type="evidence" value="ECO:0007669"/>
    <property type="project" value="InterPro"/>
</dbReference>
<feature type="domain" description="Cullin family profile" evidence="7">
    <location>
        <begin position="442"/>
        <end position="668"/>
    </location>
</feature>
<gene>
    <name evidence="8" type="ORF">L210DRAFT_3620054</name>
</gene>
<reference evidence="8" key="1">
    <citation type="submission" date="2019-10" db="EMBL/GenBank/DDBJ databases">
        <authorList>
            <consortium name="DOE Joint Genome Institute"/>
            <person name="Kuo A."/>
            <person name="Miyauchi S."/>
            <person name="Kiss E."/>
            <person name="Drula E."/>
            <person name="Kohler A."/>
            <person name="Sanchez-Garcia M."/>
            <person name="Andreopoulos B."/>
            <person name="Barry K.W."/>
            <person name="Bonito G."/>
            <person name="Buee M."/>
            <person name="Carver A."/>
            <person name="Chen C."/>
            <person name="Cichocki N."/>
            <person name="Clum A."/>
            <person name="Culley D."/>
            <person name="Crous P.W."/>
            <person name="Fauchery L."/>
            <person name="Girlanda M."/>
            <person name="Hayes R."/>
            <person name="Keri Z."/>
            <person name="LaButti K."/>
            <person name="Lipzen A."/>
            <person name="Lombard V."/>
            <person name="Magnuson J."/>
            <person name="Maillard F."/>
            <person name="Morin E."/>
            <person name="Murat C."/>
            <person name="Nolan M."/>
            <person name="Ohm R."/>
            <person name="Pangilinan J."/>
            <person name="Pereira M."/>
            <person name="Perotto S."/>
            <person name="Peter M."/>
            <person name="Riley R."/>
            <person name="Sitrit Y."/>
            <person name="Stielow B."/>
            <person name="Szollosi G."/>
            <person name="Zifcakova L."/>
            <person name="Stursova M."/>
            <person name="Spatafora J.W."/>
            <person name="Tedersoo L."/>
            <person name="Vaario L.-M."/>
            <person name="Yamada A."/>
            <person name="Yan M."/>
            <person name="Wang P."/>
            <person name="Xu J."/>
            <person name="Bruns T."/>
            <person name="Baldrian P."/>
            <person name="Vilgalys R."/>
            <person name="Henrissat B."/>
            <person name="Grigoriev I.V."/>
            <person name="Hibbett D."/>
            <person name="Nagy L.G."/>
            <person name="Martin F.M."/>
        </authorList>
    </citation>
    <scope>NUCLEOTIDE SEQUENCE</scope>
    <source>
        <strain evidence="8">BED1</strain>
    </source>
</reference>
<dbReference type="InterPro" id="IPR036388">
    <property type="entry name" value="WH-like_DNA-bd_sf"/>
</dbReference>
<dbReference type="FunFam" id="1.10.10.10:FF:000014">
    <property type="entry name" value="Cullin 1"/>
    <property type="match status" value="1"/>
</dbReference>
<dbReference type="Gene3D" id="3.30.230.130">
    <property type="entry name" value="Cullin, Chain C, Domain 2"/>
    <property type="match status" value="1"/>
</dbReference>
<proteinExistence type="inferred from homology"/>
<dbReference type="GO" id="GO:0006511">
    <property type="term" value="P:ubiquitin-dependent protein catabolic process"/>
    <property type="evidence" value="ECO:0007669"/>
    <property type="project" value="InterPro"/>
</dbReference>
<dbReference type="Pfam" id="PF10557">
    <property type="entry name" value="Cullin_Nedd8"/>
    <property type="match status" value="1"/>
</dbReference>
<evidence type="ECO:0000313" key="8">
    <source>
        <dbReference type="EMBL" id="KAF8446399.1"/>
    </source>
</evidence>
<feature type="region of interest" description="Disordered" evidence="6">
    <location>
        <begin position="25"/>
        <end position="70"/>
    </location>
</feature>
<evidence type="ECO:0000313" key="9">
    <source>
        <dbReference type="Proteomes" id="UP001194468"/>
    </source>
</evidence>
<evidence type="ECO:0000259" key="7">
    <source>
        <dbReference type="PROSITE" id="PS50069"/>
    </source>
</evidence>
<dbReference type="Proteomes" id="UP001194468">
    <property type="component" value="Unassembled WGS sequence"/>
</dbReference>
<dbReference type="InterPro" id="IPR045093">
    <property type="entry name" value="Cullin"/>
</dbReference>
<evidence type="ECO:0000256" key="5">
    <source>
        <dbReference type="RuleBase" id="RU003829"/>
    </source>
</evidence>
<dbReference type="InterPro" id="IPR019559">
    <property type="entry name" value="Cullin_neddylation_domain"/>
</dbReference>
<dbReference type="Pfam" id="PF00888">
    <property type="entry name" value="Cullin"/>
    <property type="match status" value="1"/>
</dbReference>
<comment type="similarity">
    <text evidence="1 4 5">Belongs to the cullin family.</text>
</comment>
<evidence type="ECO:0000256" key="3">
    <source>
        <dbReference type="ARBA" id="ARBA00022843"/>
    </source>
</evidence>
<dbReference type="AlphaFoldDB" id="A0AAD4GIT1"/>
<dbReference type="SUPFAM" id="SSF46785">
    <property type="entry name" value="Winged helix' DNA-binding domain"/>
    <property type="match status" value="1"/>
</dbReference>
<evidence type="ECO:0000256" key="2">
    <source>
        <dbReference type="ARBA" id="ARBA00022499"/>
    </source>
</evidence>
<protein>
    <submittedName>
        <fullName evidence="8">Cullin family-domain-containing protein</fullName>
    </submittedName>
</protein>
<organism evidence="8 9">
    <name type="scientific">Boletus edulis BED1</name>
    <dbReference type="NCBI Taxonomy" id="1328754"/>
    <lineage>
        <taxon>Eukaryota</taxon>
        <taxon>Fungi</taxon>
        <taxon>Dikarya</taxon>
        <taxon>Basidiomycota</taxon>
        <taxon>Agaricomycotina</taxon>
        <taxon>Agaricomycetes</taxon>
        <taxon>Agaricomycetidae</taxon>
        <taxon>Boletales</taxon>
        <taxon>Boletineae</taxon>
        <taxon>Boletaceae</taxon>
        <taxon>Boletoideae</taxon>
        <taxon>Boletus</taxon>
    </lineage>
</organism>
<keyword evidence="2" id="KW-1017">Isopeptide bond</keyword>
<dbReference type="Gene3D" id="1.10.10.10">
    <property type="entry name" value="Winged helix-like DNA-binding domain superfamily/Winged helix DNA-binding domain"/>
    <property type="match status" value="1"/>
</dbReference>
<dbReference type="SMART" id="SM00884">
    <property type="entry name" value="Cullin_Nedd8"/>
    <property type="match status" value="1"/>
</dbReference>
<dbReference type="SUPFAM" id="SSF74788">
    <property type="entry name" value="Cullin repeat-like"/>
    <property type="match status" value="1"/>
</dbReference>
<dbReference type="InterPro" id="IPR059120">
    <property type="entry name" value="Cullin-like_AB"/>
</dbReference>
<evidence type="ECO:0000256" key="6">
    <source>
        <dbReference type="SAM" id="MobiDB-lite"/>
    </source>
</evidence>
<dbReference type="InterPro" id="IPR016159">
    <property type="entry name" value="Cullin_repeat-like_dom_sf"/>
</dbReference>
<evidence type="ECO:0000256" key="4">
    <source>
        <dbReference type="PROSITE-ProRule" id="PRU00330"/>
    </source>
</evidence>
<sequence length="797" mass="91498">MTDVLSKLLSLPKTSQAFTAHRSSVVEHAADHHERLESHPHKTPRLDHDSDSGSASRSRDPKGKAVEKSGPIRIQVQILTPKAPSKASFNPFVLLKHCTRCLLTKGSQSEMLPATFESIYTTCCSQVRIPGQGEKLYDMLVMEIDYCNTRSRETNNLMDWLGQFVQVCEWLESKVALLQSLLSYLDRAFILKDKKRQNIRDLALTSFKQKVLGSSEIVDSIRGSVLEWLNLERTQRSVHSNRDMIRNLVRHLLLHDVYAVIFERYILEQTLSFYIAEANTKIEKLDLTAERFLDHVTERTGEERERAEAVCGGIGETIKEVVQACRRGLLEARLDWFAKGALGPLMNAQGTDQLRSMYSEFEALDRLSILCREFKSFIQTSVGNIVKDVEHEDDMVERILTFKAFADHTLQASFVSSSAPNSPFSYALTDAFTTGFKARRNKPAELIARHLDKLMRRGQRDISDGDWESMMEKVLALYRFTDDKDVFRTFYTRALARRLLLEKSASDDFEKGVLRILKEKYDPEFGQGDHMFNDLALSREILREFHNRIPEASSARKLSVMVLQRSVWPFAARNKDVDLHPSMHADLVHYTTFYKAKHQGHKLEWDHSLGTATLKARFDAGNKDLTVSLYQAAVLLLFNEDTEIGYKAILEATRMDASELKRTLQSLACANKKVLRKRPVGREVDEEDVFYFSADFTFPRAKVHINSIQAKDTPEESKRTQSHIDSDRKHYLDAAIVRIMKAKKELTYETLKTQTIEAVKNHFVPEVNVIKQRIVGLVEQEYLRRDDHDMNKFMYVA</sequence>
<dbReference type="InterPro" id="IPR016158">
    <property type="entry name" value="Cullin_homology"/>
</dbReference>
<accession>A0AAD4GIT1</accession>
<reference evidence="8" key="2">
    <citation type="journal article" date="2020" name="Nat. Commun.">
        <title>Large-scale genome sequencing of mycorrhizal fungi provides insights into the early evolution of symbiotic traits.</title>
        <authorList>
            <person name="Miyauchi S."/>
            <person name="Kiss E."/>
            <person name="Kuo A."/>
            <person name="Drula E."/>
            <person name="Kohler A."/>
            <person name="Sanchez-Garcia M."/>
            <person name="Morin E."/>
            <person name="Andreopoulos B."/>
            <person name="Barry K.W."/>
            <person name="Bonito G."/>
            <person name="Buee M."/>
            <person name="Carver A."/>
            <person name="Chen C."/>
            <person name="Cichocki N."/>
            <person name="Clum A."/>
            <person name="Culley D."/>
            <person name="Crous P.W."/>
            <person name="Fauchery L."/>
            <person name="Girlanda M."/>
            <person name="Hayes R.D."/>
            <person name="Keri Z."/>
            <person name="LaButti K."/>
            <person name="Lipzen A."/>
            <person name="Lombard V."/>
            <person name="Magnuson J."/>
            <person name="Maillard F."/>
            <person name="Murat C."/>
            <person name="Nolan M."/>
            <person name="Ohm R.A."/>
            <person name="Pangilinan J."/>
            <person name="Pereira M.F."/>
            <person name="Perotto S."/>
            <person name="Peter M."/>
            <person name="Pfister S."/>
            <person name="Riley R."/>
            <person name="Sitrit Y."/>
            <person name="Stielow J.B."/>
            <person name="Szollosi G."/>
            <person name="Zifcakova L."/>
            <person name="Stursova M."/>
            <person name="Spatafora J.W."/>
            <person name="Tedersoo L."/>
            <person name="Vaario L.M."/>
            <person name="Yamada A."/>
            <person name="Yan M."/>
            <person name="Wang P."/>
            <person name="Xu J."/>
            <person name="Bruns T."/>
            <person name="Baldrian P."/>
            <person name="Vilgalys R."/>
            <person name="Dunand C."/>
            <person name="Henrissat B."/>
            <person name="Grigoriev I.V."/>
            <person name="Hibbett D."/>
            <person name="Nagy L.G."/>
            <person name="Martin F.M."/>
        </authorList>
    </citation>
    <scope>NUCLEOTIDE SEQUENCE</scope>
    <source>
        <strain evidence="8">BED1</strain>
    </source>
</reference>
<dbReference type="EMBL" id="WHUW01000005">
    <property type="protein sequence ID" value="KAF8446399.1"/>
    <property type="molecule type" value="Genomic_DNA"/>
</dbReference>
<evidence type="ECO:0000256" key="1">
    <source>
        <dbReference type="ARBA" id="ARBA00006019"/>
    </source>
</evidence>
<dbReference type="InterPro" id="IPR001373">
    <property type="entry name" value="Cullin_N"/>
</dbReference>
<dbReference type="InterPro" id="IPR036317">
    <property type="entry name" value="Cullin_homology_sf"/>
</dbReference>
<keyword evidence="3" id="KW-0832">Ubl conjugation</keyword>
<dbReference type="Gene3D" id="1.20.1310.10">
    <property type="entry name" value="Cullin Repeats"/>
    <property type="match status" value="4"/>
</dbReference>
<keyword evidence="9" id="KW-1185">Reference proteome</keyword>
<dbReference type="InterPro" id="IPR036390">
    <property type="entry name" value="WH_DNA-bd_sf"/>
</dbReference>